<accession>A0A090G9E1</accession>
<feature type="compositionally biased region" description="Gly residues" evidence="1">
    <location>
        <begin position="173"/>
        <end position="182"/>
    </location>
</feature>
<dbReference type="SUPFAM" id="SSF103515">
    <property type="entry name" value="Autotransporter"/>
    <property type="match status" value="1"/>
</dbReference>
<dbReference type="SMART" id="SM00869">
    <property type="entry name" value="Autotransporter"/>
    <property type="match status" value="1"/>
</dbReference>
<evidence type="ECO:0000313" key="4">
    <source>
        <dbReference type="Proteomes" id="UP000046122"/>
    </source>
</evidence>
<dbReference type="EMBL" id="CCNE01000012">
    <property type="protein sequence ID" value="CDX55198.1"/>
    <property type="molecule type" value="Genomic_DNA"/>
</dbReference>
<dbReference type="Proteomes" id="UP000046122">
    <property type="component" value="Unassembled WGS sequence"/>
</dbReference>
<evidence type="ECO:0000256" key="1">
    <source>
        <dbReference type="SAM" id="MobiDB-lite"/>
    </source>
</evidence>
<dbReference type="InterPro" id="IPR005546">
    <property type="entry name" value="Autotransporte_beta"/>
</dbReference>
<sequence>MSLFSNQRAQCALCIADHRSGARATGAGDFNLSVGRAAVLAGRLGFLLGATALAGLSVLHPARAQVVINQDGADAPDRGPGGYDDDGANGGDGGVVNDTNNADQLNVGASAYVGTANGGDGGNGGYGGFGTPIHTNGGEGGNGGHGGTVDITNNADLSTVGDNHSGIVATAIGGQGGDGGGAAPSTTAESGDAGNGGAGGTASATASATSSVTTTGNSSYGIYSDASGGNGGQGGDFDAAVFGAGGNGGNGASGGSASASNAGLIDTSGTFSYGMLVRSAGGNGGNGKGGFGIISEGGNGGAATIGGTAEGTNTSTGSITTRGDFASGMVVQSVGGGGGGGGGAFGLFGGGGAGAAGNNGGSATGTNEGKIETSGTGAIGMLVESVGGGGGDGGGAAGIVSIGGRAGGGGTGGTVTANVGGTITTGADGSGDGAHGVLAQSVGGGGGNGGYGAAALSNIAIAIGGGGGTGGNGGSVTVNQAGASASISTHGNSAIGILAQSVGGGGGNGGGSIAAGALVSVAVGGSGAAGGDGGEVTYNIANATVNTNGSDSTGILAQSVGGGGGNGGFALSGAGLAAVGVGGQGAAGGVGKKVDVTSGGKVETQQQRSAGIIAQSIGGGGGNGGFSATGSLGASVGVGGSGSKGGDGGQVFFRTPDGGNQTIITHGADSAGLIVQSIGGGGGNGGFAGTFAIAATVGIGGGAGAAGAGVDVHTTYNGSVETFGERSAGIIVQSIGGGGGNGGGVIGLSAGITVGVGGNGAGGGGAGAVEYHSASTTITTHEVNSTGLVVQSIGGGGGNGGFSFNLAAGASVGVGGKGGAAGASNTVTVGIDDGTIHTMKDHSTGILAQSVGGGGGTGGGSIAGSLSLNVGIAGNGAGGGNGNTVDVTNGADIITDGIQSHGIQAQSIGGGGGSGGFSIAVGGPSLAVGGAAADGGSAMKVTVTNSGVIQTNEDLSVGILAQAIGGGGGDGGLAGAGGLFTAVGVGGKGGGGGNGAEVEVTNTANITTKGDLAHGIMAQSVGGGGGNGGNAGAVSVGAFVGVGVAVGGDGGAGRDAMKVTVDHTGDITVSGMGAKGIIAQAIGGGGGNGGKAVAGAFSAGLYASAAVAVTVGGSGGDGGSGGEVFVKANGKIVSLTDADGSGGIVAQSIGGGGGNGGRATSIAGAISDEVAINVGVAIGGSGGNGGQGNKVTVETGLVGGGQIVTHGFQAVGILAQSIGGGGGNGGDTFGGAGGYGNSVTVTASVNIGGTGGGCIGNDPTKCNNAGDVHVTNAMTVSTDGDSSSAIVAQSIGGGGGNGGTSTGGSASLGGGDGVTVNANFAMGGSGGKGGYGNTVDVINSGNLTTTGAFSSGIMAQSIGGGGGIGGSSTAKSYNIGGTSQTSVSVNMGLAGSGGGAADAMKVTVNNTGIILTSGFGSTGIMAMSVGGGGGAAGAASASDETVGGDIGSGDEGSTSVSIGVALALPGGTAGNGGEVSVTNNNWIITDGAFSYGISASSIGGGGGVGGSASAGATAEYAIGGAIAGGGGSAGNGALVEVTNNSNGFIWTKRENSIGVFAQSIGGGGGSGGAGKSTGSDGGTVDVKFSMGGLGAGGGDGGEVHVTNSGIIETDMANSHGIMAQSIGGSGGVGGAAASTSADAKVSIAASLGGLGGDGGIGKFVHVINNASGQIVTNGDNSYGVFAQSIGGGGGAAGSGSTETGEAEDVAVNLSIGGIGGSGSRGGDVTVDNHGEITTYGYLSHGIFAQSVGGGGGASGAAASASTADMSIGGAVSLPAGDGANGGHVIVNNDGVITTNKDGAIGIFAQSIGGGGGYGGTVTADTAGDSSVALQIGGFGGSGGNGGKVEVDVSGKIETFGARAHGVVAQSIGGGGGYGGDASGKASNALAIGGLGGNGGDGGDVTVTRTGEIITHGKDSIAIIAQSVGGGGGFGGAGFGRFGADDDGGGPNAIGFNTPGGTKGTGGTVKIIQSGAIETDGDRAHGIVAQAVGGGGGAGGNSSLDMNQSAAGSQGGIGDAAAATASTDSQVWVKGASSYAMFGQSATGQGNSNLVHLTAGGSLFAQGADSVAAYGESTAQGTKGNITIDLKGQYTIGGSSTGVAVMLVGGQDNTVNNNSLLYAMGATPTFSIMQSKLAAFSASLLAPGPVVPDDAILESLLDQFSPLAVTGTSGNDTFKNQKSIVGLGRVIGNVDLGGGINEFDNFADSSFVGLKSINLGAGGLFKNQGLMTNQGIGVVATVDVTGGWTQDNTGSFVTDIDLDNQITDKLTLTETGDFAGTAPLNFLSIDKLFTQYTLATGSAMTDSGITAQTLHPAVGFNFLTRVDNGTDLVLYADNPTFLELAQDPGSGTTDPGVFQMAQYLDDVEAASSPDNPMARLINMLRFSQTEAELGAALTRLTPHYAVHTFDMINRSTDTMLDQAHECTGVAAYKNTDGRCIWGTITPQAEYSRDAGAGTTSRDDTLKTMSLGGIAEVGHNWSLGATIGRTEYDSKIAFNGDELSDTKGESWQAYALAKYENNNYFVDFALGGGTGSFKGGRDTHIDQVGFIPGETLDGVYLPEELLDGIGNSVTYNQDTSQFGGSARVGMTHQMGAFYLQPTLQFDARWLDVSGKEEGSVAAFSFDGSDNMFYAVTPALEVGADIPVSDIASFRIYGKAGVEFSTKQWEIEGRFAAAENLPGNPALHLTEAIDSPLYRVGAGLELNGVNGVGLAVRYNGAFGETVKQNAVSASLKVSF</sequence>
<evidence type="ECO:0000313" key="3">
    <source>
        <dbReference type="EMBL" id="CDX55198.1"/>
    </source>
</evidence>
<proteinExistence type="predicted"/>
<dbReference type="InterPro" id="IPR036709">
    <property type="entry name" value="Autotransporte_beta_dom_sf"/>
</dbReference>
<organism evidence="3 4">
    <name type="scientific">Mesorhizobium plurifarium</name>
    <dbReference type="NCBI Taxonomy" id="69974"/>
    <lineage>
        <taxon>Bacteria</taxon>
        <taxon>Pseudomonadati</taxon>
        <taxon>Pseudomonadota</taxon>
        <taxon>Alphaproteobacteria</taxon>
        <taxon>Hyphomicrobiales</taxon>
        <taxon>Phyllobacteriaceae</taxon>
        <taxon>Mesorhizobium</taxon>
    </lineage>
</organism>
<feature type="region of interest" description="Disordered" evidence="1">
    <location>
        <begin position="172"/>
        <end position="204"/>
    </location>
</feature>
<dbReference type="PROSITE" id="PS51208">
    <property type="entry name" value="AUTOTRANSPORTER"/>
    <property type="match status" value="1"/>
</dbReference>
<protein>
    <submittedName>
        <fullName evidence="3">Outer membrane autotransporter barrel domain protein</fullName>
    </submittedName>
</protein>
<reference evidence="3 4" key="1">
    <citation type="submission" date="2014-08" db="EMBL/GenBank/DDBJ databases">
        <authorList>
            <person name="Moulin Lionel"/>
        </authorList>
    </citation>
    <scope>NUCLEOTIDE SEQUENCE [LARGE SCALE GENOMIC DNA]</scope>
</reference>
<feature type="domain" description="Autotransporter" evidence="2">
    <location>
        <begin position="2428"/>
        <end position="2732"/>
    </location>
</feature>
<gene>
    <name evidence="3" type="ORF">MPL3365_20418</name>
</gene>
<name>A0A090G9E1_MESPL</name>
<evidence type="ECO:0000259" key="2">
    <source>
        <dbReference type="PROSITE" id="PS51208"/>
    </source>
</evidence>
<feature type="region of interest" description="Disordered" evidence="1">
    <location>
        <begin position="70"/>
        <end position="101"/>
    </location>
</feature>